<protein>
    <submittedName>
        <fullName evidence="7">Flavoprotein oxygenase protein</fullName>
    </submittedName>
</protein>
<evidence type="ECO:0000256" key="3">
    <source>
        <dbReference type="ARBA" id="ARBA00022643"/>
    </source>
</evidence>
<evidence type="ECO:0000313" key="8">
    <source>
        <dbReference type="Proteomes" id="UP001174694"/>
    </source>
</evidence>
<evidence type="ECO:0000256" key="1">
    <source>
        <dbReference type="ARBA" id="ARBA00001917"/>
    </source>
</evidence>
<proteinExistence type="inferred from homology"/>
<dbReference type="Gene3D" id="2.30.110.10">
    <property type="entry name" value="Electron Transport, Fmn-binding Protein, Chain A"/>
    <property type="match status" value="1"/>
</dbReference>
<dbReference type="InterPro" id="IPR002563">
    <property type="entry name" value="Flavin_Rdtase-like_dom"/>
</dbReference>
<keyword evidence="2" id="KW-0285">Flavoprotein</keyword>
<evidence type="ECO:0000313" key="7">
    <source>
        <dbReference type="EMBL" id="KAJ9138225.1"/>
    </source>
</evidence>
<organism evidence="7 8">
    <name type="scientific">Pleurostoma richardsiae</name>
    <dbReference type="NCBI Taxonomy" id="41990"/>
    <lineage>
        <taxon>Eukaryota</taxon>
        <taxon>Fungi</taxon>
        <taxon>Dikarya</taxon>
        <taxon>Ascomycota</taxon>
        <taxon>Pezizomycotina</taxon>
        <taxon>Sordariomycetes</taxon>
        <taxon>Sordariomycetidae</taxon>
        <taxon>Calosphaeriales</taxon>
        <taxon>Pleurostomataceae</taxon>
        <taxon>Pleurostoma</taxon>
    </lineage>
</organism>
<dbReference type="PANTHER" id="PTHR33798:SF5">
    <property type="entry name" value="FLAVIN REDUCTASE LIKE DOMAIN-CONTAINING PROTEIN"/>
    <property type="match status" value="1"/>
</dbReference>
<dbReference type="Pfam" id="PF01613">
    <property type="entry name" value="Flavin_Reduct"/>
    <property type="match status" value="1"/>
</dbReference>
<dbReference type="SMART" id="SM00903">
    <property type="entry name" value="Flavin_Reduct"/>
    <property type="match status" value="1"/>
</dbReference>
<keyword evidence="8" id="KW-1185">Reference proteome</keyword>
<reference evidence="7" key="1">
    <citation type="submission" date="2022-07" db="EMBL/GenBank/DDBJ databases">
        <title>Fungi with potential for degradation of polypropylene.</title>
        <authorList>
            <person name="Gostincar C."/>
        </authorList>
    </citation>
    <scope>NUCLEOTIDE SEQUENCE</scope>
    <source>
        <strain evidence="7">EXF-13308</strain>
    </source>
</reference>
<comment type="cofactor">
    <cofactor evidence="1">
        <name>FMN</name>
        <dbReference type="ChEBI" id="CHEBI:58210"/>
    </cofactor>
</comment>
<dbReference type="PANTHER" id="PTHR33798">
    <property type="entry name" value="FLAVOPROTEIN OXYGENASE"/>
    <property type="match status" value="1"/>
</dbReference>
<name>A0AA38RI64_9PEZI</name>
<comment type="similarity">
    <text evidence="4">Belongs to the flavoredoxin family.</text>
</comment>
<dbReference type="Proteomes" id="UP001174694">
    <property type="component" value="Unassembled WGS sequence"/>
</dbReference>
<feature type="compositionally biased region" description="Basic and acidic residues" evidence="5">
    <location>
        <begin position="10"/>
        <end position="50"/>
    </location>
</feature>
<sequence>MMNRSPPPLDQERQHNAEDHTARTTRENSIRRNPHPDFKLAEASRPDWRPGDPSWTYTKTVNPTWQFGQGSNDGGECLKKAHVEINPYEEGRPAVYNYKLMISGIVPRPIGFLSTVGKDGRSMNLAPFSFTNMINYDPPLFTVGFTGCGLQNAKDTLGNLIDTRECVLNIISEHFVEAANACSINAPYGVSEWDISGLHPAESRFVKPPRVKEAIYATECRLSELREFESRDPATPGKKTGVLAILEGVNFWVREDALNEERNIIDPAVLRPISRLGGITYACTTQAFELLRPKFEDAVEAGVVPEPEA</sequence>
<dbReference type="GO" id="GO:0010181">
    <property type="term" value="F:FMN binding"/>
    <property type="evidence" value="ECO:0007669"/>
    <property type="project" value="InterPro"/>
</dbReference>
<evidence type="ECO:0000256" key="2">
    <source>
        <dbReference type="ARBA" id="ARBA00022630"/>
    </source>
</evidence>
<dbReference type="InterPro" id="IPR012349">
    <property type="entry name" value="Split_barrel_FMN-bd"/>
</dbReference>
<accession>A0AA38RI64</accession>
<evidence type="ECO:0000256" key="4">
    <source>
        <dbReference type="ARBA" id="ARBA00038054"/>
    </source>
</evidence>
<dbReference type="SUPFAM" id="SSF50475">
    <property type="entry name" value="FMN-binding split barrel"/>
    <property type="match status" value="1"/>
</dbReference>
<comment type="caution">
    <text evidence="7">The sequence shown here is derived from an EMBL/GenBank/DDBJ whole genome shotgun (WGS) entry which is preliminary data.</text>
</comment>
<dbReference type="EMBL" id="JANBVO010000031">
    <property type="protein sequence ID" value="KAJ9138225.1"/>
    <property type="molecule type" value="Genomic_DNA"/>
</dbReference>
<evidence type="ECO:0000256" key="5">
    <source>
        <dbReference type="SAM" id="MobiDB-lite"/>
    </source>
</evidence>
<feature type="domain" description="Flavin reductase like" evidence="6">
    <location>
        <begin position="103"/>
        <end position="266"/>
    </location>
</feature>
<gene>
    <name evidence="7" type="ORF">NKR23_g8742</name>
</gene>
<feature type="region of interest" description="Disordered" evidence="5">
    <location>
        <begin position="1"/>
        <end position="53"/>
    </location>
</feature>
<keyword evidence="3" id="KW-0288">FMN</keyword>
<evidence type="ECO:0000259" key="6">
    <source>
        <dbReference type="SMART" id="SM00903"/>
    </source>
</evidence>
<dbReference type="AlphaFoldDB" id="A0AA38RI64"/>